<proteinExistence type="predicted"/>
<keyword evidence="2" id="KW-1185">Reference proteome</keyword>
<reference evidence="1 2" key="1">
    <citation type="submission" date="2023-09" db="EMBL/GenBank/DDBJ databases">
        <title>Genomes of two closely related lineages of the louse Polyplax serrata with different host specificities.</title>
        <authorList>
            <person name="Martinu J."/>
            <person name="Tarabai H."/>
            <person name="Stefka J."/>
            <person name="Hypsa V."/>
        </authorList>
    </citation>
    <scope>NUCLEOTIDE SEQUENCE [LARGE SCALE GENOMIC DNA]</scope>
    <source>
        <strain evidence="1">98ZLc_SE</strain>
    </source>
</reference>
<dbReference type="EMBL" id="JAWJWF010000047">
    <property type="protein sequence ID" value="KAK6622514.1"/>
    <property type="molecule type" value="Genomic_DNA"/>
</dbReference>
<name>A0ABR1AMM0_POLSC</name>
<dbReference type="Proteomes" id="UP001359485">
    <property type="component" value="Unassembled WGS sequence"/>
</dbReference>
<evidence type="ECO:0000313" key="1">
    <source>
        <dbReference type="EMBL" id="KAK6622514.1"/>
    </source>
</evidence>
<sequence length="79" mass="8900">MAAGSTEDETDVCRVWGFAYYVNGSYGNRRNENVEMDYNGNEDSCGKSGMRMETYIKKELHSYAEEKIIILGGGKDTDK</sequence>
<accession>A0ABR1AMM0</accession>
<organism evidence="1 2">
    <name type="scientific">Polyplax serrata</name>
    <name type="common">Common mouse louse</name>
    <dbReference type="NCBI Taxonomy" id="468196"/>
    <lineage>
        <taxon>Eukaryota</taxon>
        <taxon>Metazoa</taxon>
        <taxon>Ecdysozoa</taxon>
        <taxon>Arthropoda</taxon>
        <taxon>Hexapoda</taxon>
        <taxon>Insecta</taxon>
        <taxon>Pterygota</taxon>
        <taxon>Neoptera</taxon>
        <taxon>Paraneoptera</taxon>
        <taxon>Psocodea</taxon>
        <taxon>Troctomorpha</taxon>
        <taxon>Phthiraptera</taxon>
        <taxon>Anoplura</taxon>
        <taxon>Polyplacidae</taxon>
        <taxon>Polyplax</taxon>
    </lineage>
</organism>
<gene>
    <name evidence="1" type="ORF">RUM44_002326</name>
</gene>
<evidence type="ECO:0000313" key="2">
    <source>
        <dbReference type="Proteomes" id="UP001359485"/>
    </source>
</evidence>
<comment type="caution">
    <text evidence="1">The sequence shown here is derived from an EMBL/GenBank/DDBJ whole genome shotgun (WGS) entry which is preliminary data.</text>
</comment>
<protein>
    <submittedName>
        <fullName evidence="1">Uncharacterized protein</fullName>
    </submittedName>
</protein>